<feature type="transmembrane region" description="Helical" evidence="2">
    <location>
        <begin position="104"/>
        <end position="122"/>
    </location>
</feature>
<keyword evidence="2" id="KW-0812">Transmembrane</keyword>
<keyword evidence="2" id="KW-0472">Membrane</keyword>
<evidence type="ECO:0000313" key="5">
    <source>
        <dbReference type="Proteomes" id="UP000063063"/>
    </source>
</evidence>
<dbReference type="RefSeq" id="XP_010701918.1">
    <property type="nucleotide sequence ID" value="XM_010703616.1"/>
</dbReference>
<dbReference type="VEuPathDB" id="TriTrypDB:LPMP_322340"/>
<dbReference type="EMBL" id="CP009401">
    <property type="protein sequence ID" value="AIO01118.1"/>
    <property type="molecule type" value="Genomic_DNA"/>
</dbReference>
<evidence type="ECO:0000256" key="1">
    <source>
        <dbReference type="SAM" id="MobiDB-lite"/>
    </source>
</evidence>
<feature type="domain" description="Complex 1 LYR protein" evidence="3">
    <location>
        <begin position="10"/>
        <end position="65"/>
    </location>
</feature>
<dbReference type="OrthoDB" id="275715at2759"/>
<feature type="region of interest" description="Disordered" evidence="1">
    <location>
        <begin position="183"/>
        <end position="206"/>
    </location>
</feature>
<dbReference type="KEGG" id="lpan:LPMP_322340"/>
<proteinExistence type="predicted"/>
<sequence>MSALVPRDAVALLYRRYLKATNRIPNVTIRMLLLQQIRTGFRRNRSITSVSAQRELINQAHKDLTVLEDDRLSRTLYINRLGLVSCLDWEVRRTEYNFRPETQSYLAAFLICGFMFLFIVFLHTEKLETQRPDIAQMVDYMAMRLEAESPEELKEIRERQIRNSLEQRQHQVSLEQRVLATFYNSPNAPPPSLRNPEGSLRYERQS</sequence>
<name>A0A088RY95_LEIPA</name>
<keyword evidence="2" id="KW-1133">Transmembrane helix</keyword>
<dbReference type="GeneID" id="22577975"/>
<dbReference type="AlphaFoldDB" id="A0A088RY95"/>
<gene>
    <name evidence="4" type="ORF">LPMP_322340</name>
</gene>
<protein>
    <submittedName>
        <fullName evidence="4">Electron transport chain protein, putative</fullName>
    </submittedName>
</protein>
<dbReference type="InterPro" id="IPR008011">
    <property type="entry name" value="Complex1_LYR_dom"/>
</dbReference>
<dbReference type="eggNOG" id="ENOG502RXBH">
    <property type="taxonomic scope" value="Eukaryota"/>
</dbReference>
<evidence type="ECO:0000259" key="3">
    <source>
        <dbReference type="Pfam" id="PF05347"/>
    </source>
</evidence>
<dbReference type="Proteomes" id="UP000063063">
    <property type="component" value="Chromosome 32"/>
</dbReference>
<keyword evidence="5" id="KW-1185">Reference proteome</keyword>
<evidence type="ECO:0000256" key="2">
    <source>
        <dbReference type="SAM" id="Phobius"/>
    </source>
</evidence>
<dbReference type="VEuPathDB" id="TriTrypDB:LPAL13_320029300"/>
<evidence type="ECO:0000313" key="4">
    <source>
        <dbReference type="EMBL" id="AIO01118.1"/>
    </source>
</evidence>
<accession>A0A088RY95</accession>
<dbReference type="Pfam" id="PF05347">
    <property type="entry name" value="Complex1_LYR"/>
    <property type="match status" value="1"/>
</dbReference>
<reference evidence="4 5" key="1">
    <citation type="journal article" date="2015" name="Sci. Rep.">
        <title>The genome of Leishmania panamensis: insights into genomics of the L. (Viannia) subgenus.</title>
        <authorList>
            <person name="Llanes A."/>
            <person name="Restrepo C.M."/>
            <person name="Vecchio G.D."/>
            <person name="Anguizola F.J."/>
            <person name="Lleonart R."/>
        </authorList>
    </citation>
    <scope>NUCLEOTIDE SEQUENCE [LARGE SCALE GENOMIC DNA]</scope>
    <source>
        <strain evidence="4 5">MHOM/PA/94/PSC-1</strain>
    </source>
</reference>
<organism evidence="4 5">
    <name type="scientific">Leishmania panamensis</name>
    <dbReference type="NCBI Taxonomy" id="5679"/>
    <lineage>
        <taxon>Eukaryota</taxon>
        <taxon>Discoba</taxon>
        <taxon>Euglenozoa</taxon>
        <taxon>Kinetoplastea</taxon>
        <taxon>Metakinetoplastina</taxon>
        <taxon>Trypanosomatida</taxon>
        <taxon>Trypanosomatidae</taxon>
        <taxon>Leishmaniinae</taxon>
        <taxon>Leishmania</taxon>
        <taxon>Leishmania guyanensis species complex</taxon>
    </lineage>
</organism>